<evidence type="ECO:0000313" key="2">
    <source>
        <dbReference type="EMBL" id="EFQ53882.1"/>
    </source>
</evidence>
<gene>
    <name evidence="2" type="ORF">HMPREF9265_1249</name>
</gene>
<sequence length="37" mass="4202">MKTLTIKLTGPLQSYGNEATFSRRTSYHYPLKAQLSV</sequence>
<dbReference type="InterPro" id="IPR021124">
    <property type="entry name" value="CRISPR-assoc_prot_Cas5"/>
</dbReference>
<dbReference type="InterPro" id="IPR013422">
    <property type="entry name" value="CRISPR-assoc_prot_Cas5_N"/>
</dbReference>
<dbReference type="AlphaFoldDB" id="E3C5X8"/>
<evidence type="ECO:0000256" key="1">
    <source>
        <dbReference type="ARBA" id="ARBA00023118"/>
    </source>
</evidence>
<comment type="caution">
    <text evidence="2">The sequence shown here is derived from an EMBL/GenBank/DDBJ whole genome shotgun (WGS) entry which is preliminary data.</text>
</comment>
<reference evidence="2 3" key="1">
    <citation type="submission" date="2010-10" db="EMBL/GenBank/DDBJ databases">
        <authorList>
            <person name="Durkin A.S."/>
            <person name="Madupu R."/>
            <person name="Torralba M."/>
            <person name="Gillis M."/>
            <person name="Methe B."/>
            <person name="Sutton G."/>
            <person name="Nelson K.E."/>
        </authorList>
    </citation>
    <scope>NUCLEOTIDE SEQUENCE [LARGE SCALE GENOMIC DNA]</scope>
    <source>
        <strain evidence="2 3">PB013-T2-3</strain>
    </source>
</reference>
<dbReference type="Gene3D" id="3.30.70.2660">
    <property type="match status" value="1"/>
</dbReference>
<accession>E3C5X8</accession>
<proteinExistence type="predicted"/>
<evidence type="ECO:0000313" key="3">
    <source>
        <dbReference type="Proteomes" id="UP000003070"/>
    </source>
</evidence>
<dbReference type="Pfam" id="PF09704">
    <property type="entry name" value="Cas_Cas5d"/>
    <property type="match status" value="1"/>
</dbReference>
<dbReference type="EMBL" id="AEKL01000013">
    <property type="protein sequence ID" value="EFQ53882.1"/>
    <property type="molecule type" value="Genomic_DNA"/>
</dbReference>
<name>E3C5X8_9LACO</name>
<dbReference type="NCBIfam" id="TIGR02593">
    <property type="entry name" value="CRISPR_cas5"/>
    <property type="match status" value="1"/>
</dbReference>
<organism evidence="2 3">
    <name type="scientific">Limosilactobacillus oris PB013-T2-3</name>
    <dbReference type="NCBI Taxonomy" id="908339"/>
    <lineage>
        <taxon>Bacteria</taxon>
        <taxon>Bacillati</taxon>
        <taxon>Bacillota</taxon>
        <taxon>Bacilli</taxon>
        <taxon>Lactobacillales</taxon>
        <taxon>Lactobacillaceae</taxon>
        <taxon>Limosilactobacillus</taxon>
    </lineage>
</organism>
<dbReference type="GO" id="GO:0051607">
    <property type="term" value="P:defense response to virus"/>
    <property type="evidence" value="ECO:0007669"/>
    <property type="project" value="UniProtKB-KW"/>
</dbReference>
<dbReference type="Proteomes" id="UP000003070">
    <property type="component" value="Unassembled WGS sequence"/>
</dbReference>
<protein>
    <submittedName>
        <fullName evidence="2">Uncharacterized protein</fullName>
    </submittedName>
</protein>
<dbReference type="GO" id="GO:0043571">
    <property type="term" value="P:maintenance of CRISPR repeat elements"/>
    <property type="evidence" value="ECO:0007669"/>
    <property type="project" value="InterPro"/>
</dbReference>
<keyword evidence="1" id="KW-0051">Antiviral defense</keyword>